<organism evidence="1 2">
    <name type="scientific">Azospirillum argentinense</name>
    <dbReference type="NCBI Taxonomy" id="2970906"/>
    <lineage>
        <taxon>Bacteria</taxon>
        <taxon>Pseudomonadati</taxon>
        <taxon>Pseudomonadota</taxon>
        <taxon>Alphaproteobacteria</taxon>
        <taxon>Rhodospirillales</taxon>
        <taxon>Azospirillaceae</taxon>
        <taxon>Azospirillum</taxon>
    </lineage>
</organism>
<comment type="caution">
    <text evidence="1">The sequence shown here is derived from an EMBL/GenBank/DDBJ whole genome shotgun (WGS) entry which is preliminary data.</text>
</comment>
<dbReference type="Proteomes" id="UP000236268">
    <property type="component" value="Unassembled WGS sequence"/>
</dbReference>
<protein>
    <submittedName>
        <fullName evidence="1">Uncharacterized protein</fullName>
    </submittedName>
</protein>
<gene>
    <name evidence="1" type="ORF">C1S70_04330</name>
</gene>
<evidence type="ECO:0000313" key="2">
    <source>
        <dbReference type="Proteomes" id="UP000236268"/>
    </source>
</evidence>
<dbReference type="EMBL" id="POWG01000003">
    <property type="protein sequence ID" value="PNR00075.1"/>
    <property type="molecule type" value="Genomic_DNA"/>
</dbReference>
<name>A0A2K1G5M3_9PROT</name>
<sequence>MEFPLPPSRTPCEVGDADGWWSATTPPLNKEARRMKEILGLLILLLQIVKAILDLLNRQ</sequence>
<reference evidence="1 2" key="1">
    <citation type="submission" date="2018-01" db="EMBL/GenBank/DDBJ databases">
        <title>Whole genome sequence of Azospirillum brasilense REC3 isolated from strawberry roots.</title>
        <authorList>
            <person name="Fontana C.A."/>
            <person name="Salazar S.M."/>
            <person name="Bassi D."/>
            <person name="Puglisi E."/>
            <person name="Lovaisa N.C."/>
            <person name="Toffoli L.M."/>
            <person name="Pedraza R."/>
            <person name="Cocconcelli P.S."/>
        </authorList>
    </citation>
    <scope>NUCLEOTIDE SEQUENCE [LARGE SCALE GENOMIC DNA]</scope>
    <source>
        <strain evidence="1 2">REC3</strain>
    </source>
</reference>
<accession>A0A2K1G5M3</accession>
<proteinExistence type="predicted"/>
<evidence type="ECO:0000313" key="1">
    <source>
        <dbReference type="EMBL" id="PNR00075.1"/>
    </source>
</evidence>
<dbReference type="AlphaFoldDB" id="A0A2K1G5M3"/>